<dbReference type="Proteomes" id="UP000681526">
    <property type="component" value="Unassembled WGS sequence"/>
</dbReference>
<dbReference type="EC" id="1.7.1.17" evidence="6"/>
<reference evidence="8 9" key="1">
    <citation type="submission" date="2021-04" db="EMBL/GenBank/DDBJ databases">
        <authorList>
            <person name="Rakotoarivonina H."/>
        </authorList>
    </citation>
    <scope>NUCLEOTIDE SEQUENCE [LARGE SCALE GENOMIC DNA]</scope>
    <source>
        <strain evidence="8 9">XE</strain>
    </source>
</reference>
<evidence type="ECO:0000256" key="2">
    <source>
        <dbReference type="ARBA" id="ARBA00022643"/>
    </source>
</evidence>
<dbReference type="HAMAP" id="MF_01216">
    <property type="entry name" value="Azoreductase_type1"/>
    <property type="match status" value="1"/>
</dbReference>
<keyword evidence="1 6" id="KW-0285">Flavoprotein</keyword>
<comment type="cofactor">
    <cofactor evidence="6">
        <name>FMN</name>
        <dbReference type="ChEBI" id="CHEBI:58210"/>
    </cofactor>
    <text evidence="6">Binds 1 FMN per subunit.</text>
</comment>
<evidence type="ECO:0000313" key="8">
    <source>
        <dbReference type="EMBL" id="CAG5080620.1"/>
    </source>
</evidence>
<keyword evidence="3 6" id="KW-0560">Oxidoreductase</keyword>
<comment type="caution">
    <text evidence="6">Lacks conserved residue(s) required for the propagation of feature annotation.</text>
</comment>
<keyword evidence="9" id="KW-1185">Reference proteome</keyword>
<keyword evidence="2 6" id="KW-0288">FMN</keyword>
<evidence type="ECO:0000259" key="7">
    <source>
        <dbReference type="Pfam" id="PF02525"/>
    </source>
</evidence>
<gene>
    <name evidence="8" type="primary">txxe333-azoR</name>
    <name evidence="6" type="synonym">azoR</name>
    <name evidence="8" type="ORF">TXXE_04315</name>
</gene>
<comment type="similarity">
    <text evidence="6">Belongs to the azoreductase type 1 family.</text>
</comment>
<dbReference type="EC" id="1.6.5.-" evidence="6"/>
<dbReference type="InterPro" id="IPR029039">
    <property type="entry name" value="Flavoprotein-like_sf"/>
</dbReference>
<evidence type="ECO:0000256" key="1">
    <source>
        <dbReference type="ARBA" id="ARBA00022630"/>
    </source>
</evidence>
<name>A0ABM8V1A3_THEXY</name>
<keyword evidence="4 6" id="KW-0520">NAD</keyword>
<comment type="catalytic activity">
    <reaction evidence="5">
        <text>N,N-dimethyl-1,4-phenylenediamine + anthranilate + 2 NAD(+) = 2-(4-dimethylaminophenyl)diazenylbenzoate + 2 NADH + 2 H(+)</text>
        <dbReference type="Rhea" id="RHEA:55872"/>
        <dbReference type="ChEBI" id="CHEBI:15378"/>
        <dbReference type="ChEBI" id="CHEBI:15783"/>
        <dbReference type="ChEBI" id="CHEBI:16567"/>
        <dbReference type="ChEBI" id="CHEBI:57540"/>
        <dbReference type="ChEBI" id="CHEBI:57945"/>
        <dbReference type="ChEBI" id="CHEBI:71579"/>
        <dbReference type="EC" id="1.7.1.17"/>
    </reaction>
    <physiologicalReaction direction="right-to-left" evidence="5">
        <dbReference type="Rhea" id="RHEA:55874"/>
    </physiologicalReaction>
</comment>
<sequence>MVKHGLYIKANPKREEDSSSLRVGRCLVEAVRRRSERVVIEEIDVYRHPIPLIDGPFLSAREKMAGGSAPDQLEPEERASLERVHRLTDAFIAADFYIFAYPLWNFGIPPLLKAYIDTIKVARKTFRYTPEGPVGLLKDKTAILIQSSGDVYSRGPLMPFEHGSRYLRAVLSFIGMERIETILMEGMDTAREEREMKRRRAMEQAEQAAALLFA</sequence>
<dbReference type="Pfam" id="PF02525">
    <property type="entry name" value="Flavodoxin_2"/>
    <property type="match status" value="1"/>
</dbReference>
<comment type="caution">
    <text evidence="8">The sequence shown here is derived from an EMBL/GenBank/DDBJ whole genome shotgun (WGS) entry which is preliminary data.</text>
</comment>
<feature type="binding site" evidence="6">
    <location>
        <begin position="18"/>
        <end position="20"/>
    </location>
    <ligand>
        <name>FMN</name>
        <dbReference type="ChEBI" id="CHEBI:58210"/>
    </ligand>
</feature>
<dbReference type="InterPro" id="IPR003680">
    <property type="entry name" value="Flavodoxin_fold"/>
</dbReference>
<dbReference type="InterPro" id="IPR023048">
    <property type="entry name" value="NADH:quinone_OxRdtase_FMN_depd"/>
</dbReference>
<evidence type="ECO:0000256" key="6">
    <source>
        <dbReference type="HAMAP-Rule" id="MF_01216"/>
    </source>
</evidence>
<accession>A0ABM8V1A3</accession>
<evidence type="ECO:0000256" key="3">
    <source>
        <dbReference type="ARBA" id="ARBA00023002"/>
    </source>
</evidence>
<dbReference type="RefSeq" id="WP_213483629.1">
    <property type="nucleotide sequence ID" value="NZ_CAJRAY010000019.1"/>
</dbReference>
<protein>
    <recommendedName>
        <fullName evidence="6">FMN dependent NADH:quinone oxidoreductase</fullName>
        <ecNumber evidence="6">1.6.5.-</ecNumber>
    </recommendedName>
    <alternativeName>
        <fullName evidence="6">Azo-dye reductase</fullName>
    </alternativeName>
    <alternativeName>
        <fullName evidence="6">FMN-dependent NADH-azo compound oxidoreductase</fullName>
    </alternativeName>
    <alternativeName>
        <fullName evidence="6">FMN-dependent NADH-azoreductase</fullName>
        <ecNumber evidence="6">1.7.1.17</ecNumber>
    </alternativeName>
</protein>
<dbReference type="InterPro" id="IPR050104">
    <property type="entry name" value="FMN-dep_NADH:Q_OxRdtase_AzoR1"/>
</dbReference>
<dbReference type="EMBL" id="CAJRAY010000019">
    <property type="protein sequence ID" value="CAG5080620.1"/>
    <property type="molecule type" value="Genomic_DNA"/>
</dbReference>
<organism evidence="8 9">
    <name type="scientific">Thermobacillus xylanilyticus</name>
    <dbReference type="NCBI Taxonomy" id="76633"/>
    <lineage>
        <taxon>Bacteria</taxon>
        <taxon>Bacillati</taxon>
        <taxon>Bacillota</taxon>
        <taxon>Bacilli</taxon>
        <taxon>Bacillales</taxon>
        <taxon>Paenibacillaceae</taxon>
        <taxon>Thermobacillus</taxon>
    </lineage>
</organism>
<evidence type="ECO:0000313" key="9">
    <source>
        <dbReference type="Proteomes" id="UP000681526"/>
    </source>
</evidence>
<dbReference type="PANTHER" id="PTHR43741:SF7">
    <property type="entry name" value="FMN-DEPENDENT NADH:QUINONE OXIDOREDUCTASE"/>
    <property type="match status" value="1"/>
</dbReference>
<comment type="function">
    <text evidence="6">Quinone reductase that provides resistance to thiol-specific stress caused by electrophilic quinones.</text>
</comment>
<dbReference type="Gene3D" id="3.40.50.360">
    <property type="match status" value="1"/>
</dbReference>
<evidence type="ECO:0000256" key="5">
    <source>
        <dbReference type="ARBA" id="ARBA00048542"/>
    </source>
</evidence>
<comment type="subunit">
    <text evidence="6">Homodimer.</text>
</comment>
<comment type="function">
    <text evidence="6">Also exhibits azoreductase activity. Catalyzes the reductive cleavage of the azo bond in aromatic azo compounds to the corresponding amines.</text>
</comment>
<proteinExistence type="inferred from homology"/>
<dbReference type="SUPFAM" id="SSF52218">
    <property type="entry name" value="Flavoproteins"/>
    <property type="match status" value="1"/>
</dbReference>
<evidence type="ECO:0000256" key="4">
    <source>
        <dbReference type="ARBA" id="ARBA00023027"/>
    </source>
</evidence>
<dbReference type="PANTHER" id="PTHR43741">
    <property type="entry name" value="FMN-DEPENDENT NADH-AZOREDUCTASE 1"/>
    <property type="match status" value="1"/>
</dbReference>
<comment type="catalytic activity">
    <reaction evidence="6">
        <text>2 a quinone + NADH + H(+) = 2 a 1,4-benzosemiquinone + NAD(+)</text>
        <dbReference type="Rhea" id="RHEA:65952"/>
        <dbReference type="ChEBI" id="CHEBI:15378"/>
        <dbReference type="ChEBI" id="CHEBI:57540"/>
        <dbReference type="ChEBI" id="CHEBI:57945"/>
        <dbReference type="ChEBI" id="CHEBI:132124"/>
        <dbReference type="ChEBI" id="CHEBI:134225"/>
    </reaction>
</comment>
<feature type="domain" description="Flavodoxin-like fold" evidence="7">
    <location>
        <begin position="6"/>
        <end position="207"/>
    </location>
</feature>